<dbReference type="AlphaFoldDB" id="A0A2X1A5U0"/>
<feature type="chain" id="PRO_5016111483" evidence="1">
    <location>
        <begin position="25"/>
        <end position="282"/>
    </location>
</feature>
<reference evidence="3 4" key="1">
    <citation type="submission" date="2018-06" db="EMBL/GenBank/DDBJ databases">
        <authorList>
            <consortium name="Pathogen Informatics"/>
            <person name="Doyle S."/>
        </authorList>
    </citation>
    <scope>NUCLEOTIDE SEQUENCE [LARGE SCALE GENOMIC DNA]</scope>
    <source>
        <strain evidence="3 4">NCTC7582</strain>
    </source>
</reference>
<organism evidence="3 4">
    <name type="scientific">Lysinibacillus capsici</name>
    <dbReference type="NCBI Taxonomy" id="2115968"/>
    <lineage>
        <taxon>Bacteria</taxon>
        <taxon>Bacillati</taxon>
        <taxon>Bacillota</taxon>
        <taxon>Bacilli</taxon>
        <taxon>Bacillales</taxon>
        <taxon>Bacillaceae</taxon>
        <taxon>Lysinibacillus</taxon>
    </lineage>
</organism>
<name>A0A2X1A5U0_9BACI</name>
<dbReference type="Proteomes" id="UP000251431">
    <property type="component" value="Unassembled WGS sequence"/>
</dbReference>
<keyword evidence="1" id="KW-0732">Signal</keyword>
<accession>A0A2X1A5U0</accession>
<dbReference type="Gene3D" id="3.30.457.10">
    <property type="entry name" value="Copper amine oxidase-like, N-terminal domain"/>
    <property type="match status" value="1"/>
</dbReference>
<dbReference type="SUPFAM" id="SSF55383">
    <property type="entry name" value="Copper amine oxidase, domain N"/>
    <property type="match status" value="2"/>
</dbReference>
<sequence length="282" mass="31443">MKKICSGIFLMLIVILTSITTAAAASSQLKVDGMTVQTDVKPEIKNNRTMVPLRVISENLGAKVHWSDGQVILTQGEMKVSLKLNSSKATVNGKSVLLDAKPYLKNGRTIVPLRFLAEIFGCKVHYDHLTISIDTEPLMIKGVEVKALLHEYHMTMGGVVEQINGNAYMEEMHRIFTKNMGKKIKQPNDYTWSVHSTVIGGYYKMGQYDFLNKEGSSIARYDLYSLVQSSDKPLTGQPDVLIYDAAVDQWYEFNKTASDSIYSIMETATRNGFVTVISNTVP</sequence>
<dbReference type="InterPro" id="IPR012854">
    <property type="entry name" value="Cu_amine_oxidase-like_N"/>
</dbReference>
<dbReference type="Pfam" id="PF07833">
    <property type="entry name" value="Cu_amine_oxidN1"/>
    <property type="match status" value="1"/>
</dbReference>
<evidence type="ECO:0000313" key="3">
    <source>
        <dbReference type="EMBL" id="SPU38840.1"/>
    </source>
</evidence>
<dbReference type="InterPro" id="IPR036582">
    <property type="entry name" value="Mao_N_sf"/>
</dbReference>
<dbReference type="EMBL" id="UAQE01000004">
    <property type="protein sequence ID" value="SPU38840.1"/>
    <property type="molecule type" value="Genomic_DNA"/>
</dbReference>
<feature type="signal peptide" evidence="1">
    <location>
        <begin position="1"/>
        <end position="24"/>
    </location>
</feature>
<protein>
    <submittedName>
        <fullName evidence="3">Copper amine oxidase domain-containing protein</fullName>
    </submittedName>
</protein>
<evidence type="ECO:0000259" key="2">
    <source>
        <dbReference type="Pfam" id="PF07833"/>
    </source>
</evidence>
<evidence type="ECO:0000313" key="4">
    <source>
        <dbReference type="Proteomes" id="UP000251431"/>
    </source>
</evidence>
<evidence type="ECO:0000256" key="1">
    <source>
        <dbReference type="SAM" id="SignalP"/>
    </source>
</evidence>
<proteinExistence type="predicted"/>
<gene>
    <name evidence="3" type="ORF">NCTC7582_04809</name>
</gene>
<feature type="domain" description="Copper amine oxidase-like N-terminal" evidence="2">
    <location>
        <begin position="30"/>
        <end position="130"/>
    </location>
</feature>
<dbReference type="RefSeq" id="WP_112118642.1">
    <property type="nucleotide sequence ID" value="NZ_UAQE01000004.1"/>
</dbReference>